<evidence type="ECO:0000313" key="3">
    <source>
        <dbReference type="Proteomes" id="UP000540698"/>
    </source>
</evidence>
<dbReference type="InterPro" id="IPR012338">
    <property type="entry name" value="Beta-lactam/transpept-like"/>
</dbReference>
<dbReference type="PANTHER" id="PTHR46825">
    <property type="entry name" value="D-ALANYL-D-ALANINE-CARBOXYPEPTIDASE/ENDOPEPTIDASE AMPH"/>
    <property type="match status" value="1"/>
</dbReference>
<dbReference type="Pfam" id="PF00144">
    <property type="entry name" value="Beta-lactamase"/>
    <property type="match status" value="1"/>
</dbReference>
<reference evidence="2 3" key="1">
    <citation type="submission" date="2020-04" db="EMBL/GenBank/DDBJ databases">
        <title>MicrobeNet Type strains.</title>
        <authorList>
            <person name="Nicholson A.C."/>
        </authorList>
    </citation>
    <scope>NUCLEOTIDE SEQUENCE [LARGE SCALE GENOMIC DNA]</scope>
    <source>
        <strain evidence="2 3">DSM 44956</strain>
    </source>
</reference>
<evidence type="ECO:0000259" key="1">
    <source>
        <dbReference type="Pfam" id="PF00144"/>
    </source>
</evidence>
<comment type="caution">
    <text evidence="2">The sequence shown here is derived from an EMBL/GenBank/DDBJ whole genome shotgun (WGS) entry which is preliminary data.</text>
</comment>
<dbReference type="Gene3D" id="3.40.710.10">
    <property type="entry name" value="DD-peptidase/beta-lactamase superfamily"/>
    <property type="match status" value="1"/>
</dbReference>
<sequence>MPIHNIHKGRTRWSRLGVAVVVAYATVVVAGSGTESGTHEPPAGPSESTALGRRLEPIVRGVLDSMLVPGAVVYVRTPDTVWRQAFGTRTAGQDDPITVDDFFRVGSTTKTMVGTVALQLVREGKLALDDPVSKYRPGVPNGARITITELLNMRSGLFSYNEAPRLARAMDEDPGRTWQPEELLRLGFSSPPYFEPDAEFRYSNTNTILLASLLEQITGEDIRSLLMDRIFRPLGLAKTSFPAPGDASLPAPSPHGYLYGTNVEALASPRLPDDEVLAARAGTLLPTDVTNLDPSWIGAAGAAISTAEDLAAYVRKLVGGDELLGSGLQRQRLDSAAPLNRSDPAGIHYGLGLESFGPMMGHDGAIPGFQTFMGYDPVTDITIIVLCTLRDGPAGGRPANEIAYGFVRTLIGG</sequence>
<gene>
    <name evidence="2" type="ORF">HGB38_12295</name>
</gene>
<dbReference type="PANTHER" id="PTHR46825:SF7">
    <property type="entry name" value="D-ALANYL-D-ALANINE CARBOXYPEPTIDASE"/>
    <property type="match status" value="1"/>
</dbReference>
<dbReference type="EMBL" id="JAAXOS010000005">
    <property type="protein sequence ID" value="NKY26995.1"/>
    <property type="molecule type" value="Genomic_DNA"/>
</dbReference>
<keyword evidence="3" id="KW-1185">Reference proteome</keyword>
<dbReference type="Proteomes" id="UP000540698">
    <property type="component" value="Unassembled WGS sequence"/>
</dbReference>
<proteinExistence type="predicted"/>
<name>A0A7X6R329_9NOCA</name>
<organism evidence="2 3">
    <name type="scientific">Nocardia gamkensis</name>
    <dbReference type="NCBI Taxonomy" id="352869"/>
    <lineage>
        <taxon>Bacteria</taxon>
        <taxon>Bacillati</taxon>
        <taxon>Actinomycetota</taxon>
        <taxon>Actinomycetes</taxon>
        <taxon>Mycobacteriales</taxon>
        <taxon>Nocardiaceae</taxon>
        <taxon>Nocardia</taxon>
    </lineage>
</organism>
<dbReference type="RefSeq" id="WP_084498810.1">
    <property type="nucleotide sequence ID" value="NZ_JAAXOS010000005.1"/>
</dbReference>
<dbReference type="InterPro" id="IPR050491">
    <property type="entry name" value="AmpC-like"/>
</dbReference>
<accession>A0A7X6R329</accession>
<dbReference type="SUPFAM" id="SSF56601">
    <property type="entry name" value="beta-lactamase/transpeptidase-like"/>
    <property type="match status" value="1"/>
</dbReference>
<dbReference type="AlphaFoldDB" id="A0A7X6R329"/>
<protein>
    <submittedName>
        <fullName evidence="2">Beta-lactamase family protein</fullName>
    </submittedName>
</protein>
<evidence type="ECO:0000313" key="2">
    <source>
        <dbReference type="EMBL" id="NKY26995.1"/>
    </source>
</evidence>
<dbReference type="InterPro" id="IPR001466">
    <property type="entry name" value="Beta-lactam-related"/>
</dbReference>
<feature type="domain" description="Beta-lactamase-related" evidence="1">
    <location>
        <begin position="68"/>
        <end position="397"/>
    </location>
</feature>